<keyword evidence="2" id="KW-0472">Membrane</keyword>
<dbReference type="EMBL" id="LMTZ01000085">
    <property type="protein sequence ID" value="KST67728.1"/>
    <property type="molecule type" value="Genomic_DNA"/>
</dbReference>
<feature type="compositionally biased region" description="Basic and acidic residues" evidence="1">
    <location>
        <begin position="76"/>
        <end position="100"/>
    </location>
</feature>
<comment type="caution">
    <text evidence="3">The sequence shown here is derived from an EMBL/GenBank/DDBJ whole genome shotgun (WGS) entry which is preliminary data.</text>
</comment>
<gene>
    <name evidence="3" type="ORF">BC008_44045</name>
</gene>
<keyword evidence="4" id="KW-1185">Reference proteome</keyword>
<sequence length="122" mass="14233">MSYESQNTGKIRIKNIFAVVSLIVISSLLASCRLRQNSLSQPTPTRDSQTTSPTNRSTISPRSSRTQTTFPNNNSRGEDRFERERRQNNNSRRDNNRQDNRGNNNTQQNRDRRNRRSHPCRL</sequence>
<feature type="compositionally biased region" description="Polar residues" evidence="1">
    <location>
        <begin position="36"/>
        <end position="75"/>
    </location>
</feature>
<organism evidence="3 4">
    <name type="scientific">Mastigocoleus testarum BC008</name>
    <dbReference type="NCBI Taxonomy" id="371196"/>
    <lineage>
        <taxon>Bacteria</taxon>
        <taxon>Bacillati</taxon>
        <taxon>Cyanobacteriota</taxon>
        <taxon>Cyanophyceae</taxon>
        <taxon>Nostocales</taxon>
        <taxon>Hapalosiphonaceae</taxon>
        <taxon>Mastigocoleus</taxon>
    </lineage>
</organism>
<feature type="compositionally biased region" description="Basic residues" evidence="1">
    <location>
        <begin position="112"/>
        <end position="122"/>
    </location>
</feature>
<dbReference type="RefSeq" id="WP_058183625.1">
    <property type="nucleotide sequence ID" value="NZ_LMTZ01000085.1"/>
</dbReference>
<name>A0A0V7ZSW8_9CYAN</name>
<keyword evidence="2" id="KW-0812">Transmembrane</keyword>
<evidence type="ECO:0000256" key="1">
    <source>
        <dbReference type="SAM" id="MobiDB-lite"/>
    </source>
</evidence>
<evidence type="ECO:0000313" key="3">
    <source>
        <dbReference type="EMBL" id="KST67728.1"/>
    </source>
</evidence>
<feature type="region of interest" description="Disordered" evidence="1">
    <location>
        <begin position="36"/>
        <end position="122"/>
    </location>
</feature>
<feature type="transmembrane region" description="Helical" evidence="2">
    <location>
        <begin position="12"/>
        <end position="30"/>
    </location>
</feature>
<accession>A0A0V7ZSW8</accession>
<dbReference type="AlphaFoldDB" id="A0A0V7ZSW8"/>
<proteinExistence type="predicted"/>
<evidence type="ECO:0000313" key="4">
    <source>
        <dbReference type="Proteomes" id="UP000053372"/>
    </source>
</evidence>
<protein>
    <submittedName>
        <fullName evidence="3">Uncharacterized protein</fullName>
    </submittedName>
</protein>
<reference evidence="3 4" key="1">
    <citation type="journal article" date="2015" name="Genome Announc.">
        <title>Draft Genome of the Euendolithic (true boring) Cyanobacterium Mastigocoleus testarum strain BC008.</title>
        <authorList>
            <person name="Guida B.S."/>
            <person name="Garcia-Pichel F."/>
        </authorList>
    </citation>
    <scope>NUCLEOTIDE SEQUENCE [LARGE SCALE GENOMIC DNA]</scope>
    <source>
        <strain evidence="3 4">BC008</strain>
    </source>
</reference>
<dbReference type="Proteomes" id="UP000053372">
    <property type="component" value="Unassembled WGS sequence"/>
</dbReference>
<keyword evidence="2" id="KW-1133">Transmembrane helix</keyword>
<evidence type="ECO:0000256" key="2">
    <source>
        <dbReference type="SAM" id="Phobius"/>
    </source>
</evidence>